<proteinExistence type="predicted"/>
<dbReference type="InterPro" id="IPR018306">
    <property type="entry name" value="Phage_T5_Orf172_DNA-bd"/>
</dbReference>
<protein>
    <submittedName>
        <fullName evidence="2">GIY-YIG nuclease family protein</fullName>
    </submittedName>
</protein>
<evidence type="ECO:0000259" key="1">
    <source>
        <dbReference type="Pfam" id="PF10544"/>
    </source>
</evidence>
<keyword evidence="3" id="KW-1185">Reference proteome</keyword>
<dbReference type="Pfam" id="PF10544">
    <property type="entry name" value="T5orf172"/>
    <property type="match status" value="1"/>
</dbReference>
<dbReference type="EMBL" id="JBFRYC010000031">
    <property type="protein sequence ID" value="MEX1663778.1"/>
    <property type="molecule type" value="Genomic_DNA"/>
</dbReference>
<dbReference type="Proteomes" id="UP001557465">
    <property type="component" value="Unassembled WGS sequence"/>
</dbReference>
<name>A0ABV3TS14_9RHOB</name>
<comment type="caution">
    <text evidence="2">The sequence shown here is derived from an EMBL/GenBank/DDBJ whole genome shotgun (WGS) entry which is preliminary data.</text>
</comment>
<dbReference type="RefSeq" id="WP_368393278.1">
    <property type="nucleotide sequence ID" value="NZ_JBFRYC010000031.1"/>
</dbReference>
<feature type="domain" description="Bacteriophage T5 Orf172 DNA-binding" evidence="1">
    <location>
        <begin position="22"/>
        <end position="104"/>
    </location>
</feature>
<accession>A0ABV3TS14</accession>
<gene>
    <name evidence="2" type="ORF">AB4874_19605</name>
</gene>
<evidence type="ECO:0000313" key="3">
    <source>
        <dbReference type="Proteomes" id="UP001557465"/>
    </source>
</evidence>
<reference evidence="2 3" key="1">
    <citation type="journal article" date="2011" name="Int. J. Syst. Evol. Microbiol.">
        <title>Zhongshania antarctica gen. nov., sp. nov. and Zhongshania guokunii sp. nov., gammaproteobacteria respectively isolated from coastal attached (fast) ice and surface seawater of the Antarctic.</title>
        <authorList>
            <person name="Li H.J."/>
            <person name="Zhang X.Y."/>
            <person name="Chen C.X."/>
            <person name="Zhang Y.J."/>
            <person name="Gao Z.M."/>
            <person name="Yu Y."/>
            <person name="Chen X.L."/>
            <person name="Chen B."/>
            <person name="Zhang Y.Z."/>
        </authorList>
    </citation>
    <scope>NUCLEOTIDE SEQUENCE [LARGE SCALE GENOMIC DNA]</scope>
    <source>
        <strain evidence="2 3">15-R06ZXC-3</strain>
    </source>
</reference>
<organism evidence="2 3">
    <name type="scientific">Thioclava arctica</name>
    <dbReference type="NCBI Taxonomy" id="3238301"/>
    <lineage>
        <taxon>Bacteria</taxon>
        <taxon>Pseudomonadati</taxon>
        <taxon>Pseudomonadota</taxon>
        <taxon>Alphaproteobacteria</taxon>
        <taxon>Rhodobacterales</taxon>
        <taxon>Paracoccaceae</taxon>
        <taxon>Thioclava</taxon>
    </lineage>
</organism>
<sequence length="292" mass="34311">MTDAIEKPSLPLPASVETRFKLYIIRDPRLPDACKIGKDTNWPKRYQQALSHSPAPLEVFHSFSFADSGEVKQAEKLVAGLLAPKKRPGDVNEWYDLRPEECLEQLAPHATRWHPNRTRTEAADVARRGKLPYDDWRDYGDKWRDYRWHYWLFRERKPDGRWKLICSSLYDTFYRYSFTYNPYPVRLMAAFEAVDGVDKLGQENRRANDRLIALWQDLMRQHGLLESFQVGWLPPEVNMSQLMKSLEKVGLRPVDLTRPKPTFVRPRDSSIRQIPVGTVPPLYRLDEDWITP</sequence>
<evidence type="ECO:0000313" key="2">
    <source>
        <dbReference type="EMBL" id="MEX1663778.1"/>
    </source>
</evidence>